<proteinExistence type="predicted"/>
<dbReference type="InterPro" id="IPR058081">
    <property type="entry name" value="LBF_2127"/>
</dbReference>
<accession>A0A4Z1A9W0</accession>
<dbReference type="Proteomes" id="UP000298263">
    <property type="component" value="Unassembled WGS sequence"/>
</dbReference>
<comment type="caution">
    <text evidence="1">The sequence shown here is derived from an EMBL/GenBank/DDBJ whole genome shotgun (WGS) entry which is preliminary data.</text>
</comment>
<dbReference type="AlphaFoldDB" id="A0A4Z1A9W0"/>
<organism evidence="1 2">
    <name type="scientific">Leptospira congkakensis</name>
    <dbReference type="NCBI Taxonomy" id="2484932"/>
    <lineage>
        <taxon>Bacteria</taxon>
        <taxon>Pseudomonadati</taxon>
        <taxon>Spirochaetota</taxon>
        <taxon>Spirochaetia</taxon>
        <taxon>Leptospirales</taxon>
        <taxon>Leptospiraceae</taxon>
        <taxon>Leptospira</taxon>
    </lineage>
</organism>
<name>A0A4Z1A9W0_9LEPT</name>
<dbReference type="NCBIfam" id="NF047770">
    <property type="entry name" value="LBF_2127_lipo"/>
    <property type="match status" value="1"/>
</dbReference>
<gene>
    <name evidence="1" type="ORF">EHQ69_06910</name>
</gene>
<protein>
    <recommendedName>
        <fullName evidence="3">Lipoprotein</fullName>
    </recommendedName>
</protein>
<dbReference type="EMBL" id="RQGP01000010">
    <property type="protein sequence ID" value="TGL94188.1"/>
    <property type="molecule type" value="Genomic_DNA"/>
</dbReference>
<evidence type="ECO:0000313" key="2">
    <source>
        <dbReference type="Proteomes" id="UP000298263"/>
    </source>
</evidence>
<dbReference type="OrthoDB" id="340581at2"/>
<keyword evidence="2" id="KW-1185">Reference proteome</keyword>
<reference evidence="1" key="1">
    <citation type="journal article" date="2019" name="PLoS Negl. Trop. Dis.">
        <title>Revisiting the worldwide diversity of Leptospira species in the environment.</title>
        <authorList>
            <person name="Vincent A.T."/>
            <person name="Schiettekatte O."/>
            <person name="Bourhy P."/>
            <person name="Veyrier F.J."/>
            <person name="Picardeau M."/>
        </authorList>
    </citation>
    <scope>NUCLEOTIDE SEQUENCE [LARGE SCALE GENOMIC DNA]</scope>
    <source>
        <strain evidence="1">201702422</strain>
    </source>
</reference>
<evidence type="ECO:0008006" key="3">
    <source>
        <dbReference type="Google" id="ProtNLM"/>
    </source>
</evidence>
<dbReference type="RefSeq" id="WP_135587384.1">
    <property type="nucleotide sequence ID" value="NZ_RQGO01000019.1"/>
</dbReference>
<sequence>MRSFVYNLILIFLLIHCSVDLRQVPPPSPNGNTNRTQTNLPLVIGKFEILSADRGVYTDAWRMAFKGHLTSSGLFPNVVTDLDPKTTSDFYTIDVEMKTHYEDKYNWWYTFPALWPFTGVWPIQYRIADYKVEFKYILYKNKTLIKEETITKNGNTDEFLYGLYRVRNFHRMIEETNLEAVRTCIQSLSESL</sequence>
<evidence type="ECO:0000313" key="1">
    <source>
        <dbReference type="EMBL" id="TGL94188.1"/>
    </source>
</evidence>